<evidence type="ECO:0000259" key="2">
    <source>
        <dbReference type="Pfam" id="PF05699"/>
    </source>
</evidence>
<dbReference type="Proteomes" id="UP001221898">
    <property type="component" value="Unassembled WGS sequence"/>
</dbReference>
<dbReference type="AlphaFoldDB" id="A0AAD7RMN1"/>
<protein>
    <recommendedName>
        <fullName evidence="2">HAT C-terminal dimerisation domain-containing protein</fullName>
    </recommendedName>
</protein>
<sequence length="304" mass="33447">MDTGQFLKDQIDYNDDKKPNFAIDLLNHYTTQANKHFGFGRHVIAVAFIYPSLYNRITKHTKTVSKLQQSHTLIITICLLLSGDIHQCPGPLNKPAEDGPRTAFTTRRSKTTFSQSTVEGPESARDVAANLTGASVSGDGMLLWARPGVLVSAPAEQSASVECLGAAGALPGSAARTPIDVDDIASKVASLFHLNSPAVENEIITLQNDIEIKSWATQGMKGEFWELLLQEKYPNLRRCAINFTALFGSTYLCESAFSHMKIIKSKYRSTMTDDHLVACLRLVTSCYNPDYEKLASSSQCQRSH</sequence>
<name>A0AAD7RMN1_9TELE</name>
<feature type="domain" description="HAT C-terminal dimerisation" evidence="2">
    <location>
        <begin position="223"/>
        <end position="279"/>
    </location>
</feature>
<feature type="compositionally biased region" description="Polar residues" evidence="1">
    <location>
        <begin position="103"/>
        <end position="118"/>
    </location>
</feature>
<proteinExistence type="predicted"/>
<comment type="caution">
    <text evidence="3">The sequence shown here is derived from an EMBL/GenBank/DDBJ whole genome shotgun (WGS) entry which is preliminary data.</text>
</comment>
<accession>A0AAD7RMN1</accession>
<feature type="region of interest" description="Disordered" evidence="1">
    <location>
        <begin position="92"/>
        <end position="122"/>
    </location>
</feature>
<gene>
    <name evidence="3" type="ORF">AAFF_G00161560</name>
</gene>
<dbReference type="PANTHER" id="PTHR45913">
    <property type="entry name" value="EPM2A-INTERACTING PROTEIN 1"/>
    <property type="match status" value="1"/>
</dbReference>
<dbReference type="GO" id="GO:0046983">
    <property type="term" value="F:protein dimerization activity"/>
    <property type="evidence" value="ECO:0007669"/>
    <property type="project" value="InterPro"/>
</dbReference>
<reference evidence="3" key="1">
    <citation type="journal article" date="2023" name="Science">
        <title>Genome structures resolve the early diversification of teleost fishes.</title>
        <authorList>
            <person name="Parey E."/>
            <person name="Louis A."/>
            <person name="Montfort J."/>
            <person name="Bouchez O."/>
            <person name="Roques C."/>
            <person name="Iampietro C."/>
            <person name="Lluch J."/>
            <person name="Castinel A."/>
            <person name="Donnadieu C."/>
            <person name="Desvignes T."/>
            <person name="Floi Bucao C."/>
            <person name="Jouanno E."/>
            <person name="Wen M."/>
            <person name="Mejri S."/>
            <person name="Dirks R."/>
            <person name="Jansen H."/>
            <person name="Henkel C."/>
            <person name="Chen W.J."/>
            <person name="Zahm M."/>
            <person name="Cabau C."/>
            <person name="Klopp C."/>
            <person name="Thompson A.W."/>
            <person name="Robinson-Rechavi M."/>
            <person name="Braasch I."/>
            <person name="Lecointre G."/>
            <person name="Bobe J."/>
            <person name="Postlethwait J.H."/>
            <person name="Berthelot C."/>
            <person name="Roest Crollius H."/>
            <person name="Guiguen Y."/>
        </authorList>
    </citation>
    <scope>NUCLEOTIDE SEQUENCE</scope>
    <source>
        <strain evidence="3">NC1722</strain>
    </source>
</reference>
<dbReference type="PANTHER" id="PTHR45913:SF21">
    <property type="entry name" value="DUF4371 DOMAIN-CONTAINING PROTEIN"/>
    <property type="match status" value="1"/>
</dbReference>
<organism evidence="3 4">
    <name type="scientific">Aldrovandia affinis</name>
    <dbReference type="NCBI Taxonomy" id="143900"/>
    <lineage>
        <taxon>Eukaryota</taxon>
        <taxon>Metazoa</taxon>
        <taxon>Chordata</taxon>
        <taxon>Craniata</taxon>
        <taxon>Vertebrata</taxon>
        <taxon>Euteleostomi</taxon>
        <taxon>Actinopterygii</taxon>
        <taxon>Neopterygii</taxon>
        <taxon>Teleostei</taxon>
        <taxon>Notacanthiformes</taxon>
        <taxon>Halosauridae</taxon>
        <taxon>Aldrovandia</taxon>
    </lineage>
</organism>
<evidence type="ECO:0000256" key="1">
    <source>
        <dbReference type="SAM" id="MobiDB-lite"/>
    </source>
</evidence>
<keyword evidence="4" id="KW-1185">Reference proteome</keyword>
<dbReference type="Pfam" id="PF05699">
    <property type="entry name" value="Dimer_Tnp_hAT"/>
    <property type="match status" value="1"/>
</dbReference>
<evidence type="ECO:0000313" key="3">
    <source>
        <dbReference type="EMBL" id="KAJ8386979.1"/>
    </source>
</evidence>
<dbReference type="EMBL" id="JAINUG010000219">
    <property type="protein sequence ID" value="KAJ8386979.1"/>
    <property type="molecule type" value="Genomic_DNA"/>
</dbReference>
<evidence type="ECO:0000313" key="4">
    <source>
        <dbReference type="Proteomes" id="UP001221898"/>
    </source>
</evidence>
<dbReference type="InterPro" id="IPR008906">
    <property type="entry name" value="HATC_C_dom"/>
</dbReference>